<feature type="domain" description="Mut7-C RNAse" evidence="2">
    <location>
        <begin position="118"/>
        <end position="341"/>
    </location>
</feature>
<sequence length="375" mass="44309">MVESITNDHDRSNDRESTCKDDNASRSTTATSRTTNGINGFHSDEEEHQTNNNNNNNNIIHQKITDEEQLKTSSSSSSTSMDSTHSSEISKKRVKKPQKFDEYYVPESILRKKGIELKFVCDATLGRVAKHIRMMGGDAYYDANMNTNYMLYIARTENRIILTKNRTLINQLGYQRKENELKKKKYQERKLLNQQQEEKSDALKGDVSRDHEREMQELEQIYREQGLEFNREDFEEFEEIDEEDQDENNADDDSYPTDGYVYYFVKGRNFRDMINEVVNFFKIEFEEDRIFTICIQCNHSIYQVEKESIKNLVYPSVYNLYSSFYRCSGCSKIYWGKDHSNEHINFKTAKSFAKIYSYSEHDNEHHEHSKMETVK</sequence>
<reference evidence="3 4" key="1">
    <citation type="journal article" date="2018" name="BMC Genomics">
        <title>The genome of Naegleria lovaniensis, the basis for a comparative approach to unravel pathogenicity factors of the human pathogenic amoeba N. fowleri.</title>
        <authorList>
            <person name="Liechti N."/>
            <person name="Schurch N."/>
            <person name="Bruggmann R."/>
            <person name="Wittwer M."/>
        </authorList>
    </citation>
    <scope>NUCLEOTIDE SEQUENCE [LARGE SCALE GENOMIC DNA]</scope>
    <source>
        <strain evidence="3 4">ATCC 30569</strain>
    </source>
</reference>
<evidence type="ECO:0000313" key="3">
    <source>
        <dbReference type="EMBL" id="KAG2378387.1"/>
    </source>
</evidence>
<dbReference type="PANTHER" id="PTHR39081">
    <property type="entry name" value="MUT7-C DOMAIN-CONTAINING PROTEIN"/>
    <property type="match status" value="1"/>
</dbReference>
<comment type="caution">
    <text evidence="3">The sequence shown here is derived from an EMBL/GenBank/DDBJ whole genome shotgun (WGS) entry which is preliminary data.</text>
</comment>
<evidence type="ECO:0000256" key="1">
    <source>
        <dbReference type="SAM" id="MobiDB-lite"/>
    </source>
</evidence>
<dbReference type="GeneID" id="68100984"/>
<feature type="region of interest" description="Disordered" evidence="1">
    <location>
        <begin position="191"/>
        <end position="210"/>
    </location>
</feature>
<dbReference type="Pfam" id="PF01927">
    <property type="entry name" value="Mut7-C"/>
    <property type="match status" value="1"/>
</dbReference>
<feature type="region of interest" description="Disordered" evidence="1">
    <location>
        <begin position="1"/>
        <end position="97"/>
    </location>
</feature>
<name>A0AA88KFK1_NAELO</name>
<dbReference type="RefSeq" id="XP_044545649.1">
    <property type="nucleotide sequence ID" value="XM_044698617.1"/>
</dbReference>
<dbReference type="Proteomes" id="UP000816034">
    <property type="component" value="Unassembled WGS sequence"/>
</dbReference>
<organism evidence="3 4">
    <name type="scientific">Naegleria lovaniensis</name>
    <name type="common">Amoeba</name>
    <dbReference type="NCBI Taxonomy" id="51637"/>
    <lineage>
        <taxon>Eukaryota</taxon>
        <taxon>Discoba</taxon>
        <taxon>Heterolobosea</taxon>
        <taxon>Tetramitia</taxon>
        <taxon>Eutetramitia</taxon>
        <taxon>Vahlkampfiidae</taxon>
        <taxon>Naegleria</taxon>
    </lineage>
</organism>
<feature type="compositionally biased region" description="Low complexity" evidence="1">
    <location>
        <begin position="72"/>
        <end position="87"/>
    </location>
</feature>
<dbReference type="EMBL" id="PYSW02000034">
    <property type="protein sequence ID" value="KAG2378387.1"/>
    <property type="molecule type" value="Genomic_DNA"/>
</dbReference>
<evidence type="ECO:0000259" key="2">
    <source>
        <dbReference type="Pfam" id="PF01927"/>
    </source>
</evidence>
<dbReference type="AlphaFoldDB" id="A0AA88KFK1"/>
<accession>A0AA88KFK1</accession>
<dbReference type="PANTHER" id="PTHR39081:SF1">
    <property type="entry name" value="MUT7-C RNASE DOMAIN-CONTAINING PROTEIN"/>
    <property type="match status" value="1"/>
</dbReference>
<feature type="compositionally biased region" description="Basic and acidic residues" evidence="1">
    <location>
        <begin position="1"/>
        <end position="24"/>
    </location>
</feature>
<gene>
    <name evidence="3" type="ORF">C9374_008530</name>
</gene>
<feature type="compositionally biased region" description="Low complexity" evidence="1">
    <location>
        <begin position="25"/>
        <end position="35"/>
    </location>
</feature>
<proteinExistence type="predicted"/>
<evidence type="ECO:0000313" key="4">
    <source>
        <dbReference type="Proteomes" id="UP000816034"/>
    </source>
</evidence>
<keyword evidence="4" id="KW-1185">Reference proteome</keyword>
<dbReference type="InterPro" id="IPR002782">
    <property type="entry name" value="Mut7-C_RNAse_dom"/>
</dbReference>
<protein>
    <recommendedName>
        <fullName evidence="2">Mut7-C RNAse domain-containing protein</fullName>
    </recommendedName>
</protein>